<dbReference type="KEGG" id="nfn:NFRAN_0660"/>
<keyword evidence="1" id="KW-0472">Membrane</keyword>
<dbReference type="Proteomes" id="UP000294299">
    <property type="component" value="Chromosome NFRAN"/>
</dbReference>
<name>A0A484I848_9ARCH</name>
<protein>
    <submittedName>
        <fullName evidence="2">Uncharacterized protein</fullName>
    </submittedName>
</protein>
<proteinExistence type="predicted"/>
<keyword evidence="1" id="KW-1133">Transmembrane helix</keyword>
<accession>A0A484I848</accession>
<gene>
    <name evidence="2" type="ORF">NFRAN_0660</name>
</gene>
<dbReference type="AlphaFoldDB" id="A0A484I848"/>
<evidence type="ECO:0000313" key="2">
    <source>
        <dbReference type="EMBL" id="VFJ12982.1"/>
    </source>
</evidence>
<evidence type="ECO:0000256" key="1">
    <source>
        <dbReference type="SAM" id="Phobius"/>
    </source>
</evidence>
<dbReference type="EMBL" id="LR216287">
    <property type="protein sequence ID" value="VFJ12982.1"/>
    <property type="molecule type" value="Genomic_DNA"/>
</dbReference>
<feature type="transmembrane region" description="Helical" evidence="1">
    <location>
        <begin position="6"/>
        <end position="24"/>
    </location>
</feature>
<keyword evidence="1" id="KW-0812">Transmembrane</keyword>
<sequence length="42" mass="5307">MRYKIFFTGIYILIILRLKMKIFFSIKYFEDYIINYNGKIEF</sequence>
<organism evidence="2 3">
    <name type="scientific">Candidatus Nitrosocosmicus franklandianus</name>
    <dbReference type="NCBI Taxonomy" id="1798806"/>
    <lineage>
        <taxon>Archaea</taxon>
        <taxon>Nitrososphaerota</taxon>
        <taxon>Nitrososphaeria</taxon>
        <taxon>Nitrososphaerales</taxon>
        <taxon>Nitrososphaeraceae</taxon>
        <taxon>Candidatus Nitrosocosmicus</taxon>
    </lineage>
</organism>
<reference evidence="2 3" key="1">
    <citation type="submission" date="2019-02" db="EMBL/GenBank/DDBJ databases">
        <authorList>
            <person name="Lehtovirta-Morley E L."/>
        </authorList>
    </citation>
    <scope>NUCLEOTIDE SEQUENCE [LARGE SCALE GENOMIC DNA]</scope>
    <source>
        <strain evidence="2">NFRAN1</strain>
    </source>
</reference>
<evidence type="ECO:0000313" key="3">
    <source>
        <dbReference type="Proteomes" id="UP000294299"/>
    </source>
</evidence>
<keyword evidence="3" id="KW-1185">Reference proteome</keyword>